<organism evidence="4">
    <name type="scientific">uncultured Sulfurovum sp</name>
    <dbReference type="NCBI Taxonomy" id="269237"/>
    <lineage>
        <taxon>Bacteria</taxon>
        <taxon>Pseudomonadati</taxon>
        <taxon>Campylobacterota</taxon>
        <taxon>Epsilonproteobacteria</taxon>
        <taxon>Campylobacterales</taxon>
        <taxon>Sulfurovaceae</taxon>
        <taxon>Sulfurovum</taxon>
        <taxon>environmental samples</taxon>
    </lineage>
</organism>
<dbReference type="PANTHER" id="PTHR10199:SF119">
    <property type="entry name" value="RE20510P"/>
    <property type="match status" value="1"/>
</dbReference>
<keyword evidence="2" id="KW-0812">Transmembrane</keyword>
<dbReference type="Gene3D" id="2.60.40.3440">
    <property type="match status" value="1"/>
</dbReference>
<dbReference type="InterPro" id="IPR028974">
    <property type="entry name" value="TSP_type-3_rpt"/>
</dbReference>
<dbReference type="EMBL" id="CACVAP010000045">
    <property type="protein sequence ID" value="CAA6804773.1"/>
    <property type="molecule type" value="Genomic_DNA"/>
</dbReference>
<feature type="compositionally biased region" description="Acidic residues" evidence="1">
    <location>
        <begin position="1117"/>
        <end position="1139"/>
    </location>
</feature>
<feature type="compositionally biased region" description="Acidic residues" evidence="1">
    <location>
        <begin position="1288"/>
        <end position="1305"/>
    </location>
</feature>
<feature type="region of interest" description="Disordered" evidence="1">
    <location>
        <begin position="1420"/>
        <end position="1442"/>
    </location>
</feature>
<dbReference type="GO" id="GO:0005509">
    <property type="term" value="F:calcium ion binding"/>
    <property type="evidence" value="ECO:0007669"/>
    <property type="project" value="InterPro"/>
</dbReference>
<dbReference type="InterPro" id="IPR026395">
    <property type="entry name" value="CshA_fibril"/>
</dbReference>
<feature type="compositionally biased region" description="Basic and acidic residues" evidence="1">
    <location>
        <begin position="1507"/>
        <end position="1518"/>
    </location>
</feature>
<dbReference type="InterPro" id="IPR002048">
    <property type="entry name" value="EF_hand_dom"/>
</dbReference>
<keyword evidence="2" id="KW-1133">Transmembrane helix</keyword>
<feature type="region of interest" description="Disordered" evidence="1">
    <location>
        <begin position="999"/>
        <end position="1202"/>
    </location>
</feature>
<feature type="non-terminal residue" evidence="4">
    <location>
        <position position="1"/>
    </location>
</feature>
<protein>
    <submittedName>
        <fullName evidence="4">Internalin, putative</fullName>
    </submittedName>
</protein>
<feature type="compositionally biased region" description="Basic and acidic residues" evidence="1">
    <location>
        <begin position="1375"/>
        <end position="1389"/>
    </location>
</feature>
<feature type="domain" description="EF-hand" evidence="3">
    <location>
        <begin position="177"/>
        <end position="201"/>
    </location>
</feature>
<dbReference type="Pfam" id="PF17963">
    <property type="entry name" value="Big_9"/>
    <property type="match status" value="1"/>
</dbReference>
<feature type="transmembrane region" description="Helical" evidence="2">
    <location>
        <begin position="1952"/>
        <end position="1972"/>
    </location>
</feature>
<proteinExistence type="predicted"/>
<sequence>SDVGINGLVSWAESTDDYTDVNGLANDGTDFTLDDSDNDTLANGSDANATTRDLDYRDNIFFNNPPVATDVTRTIDTGSTTIIDLLSLVSDSDVGDTLSITRINGVVLTGSEQNVTVPNGVVQVATDGNITFVPDSGYSGTSTFAYEASDGTETVTANVNITITSDTDGDGVIDAIDLDDDNDGVLDVDEFLCSMSSLSLNGSYADGSTISNPANIATLGSVSPTITVTPGLGASLNYFRYEDDGITGSNTEGYVMGLTNTSNVNPNTIEIDYGVGVVNPCFTIGDIDNDPSIEELIITIFNGTEEIVYDASNITLLNSGTLTYDGLKTFVGNTLSPANSDDGAFKLCIKGEVTKIVISHRNTDKVMGAQLTFSNFNYCDKHLDTDNDSIANYLDLDSDNDGIPDNVEAQTTNGFIPTSGLVDANGTWSGIYGVNGLVPVDTDEDNTSDYLDTDSDDDNISDCVENNDAISTCPVTNAIVGTNGLASWAENADDYNDTNGKAYEGNVFTLDDSDNDTLANGSDANATAKDLDYRDGAFPIIDAIDDSFIGGVNGLVGGEVGDITGNDTLNSILVDDNDINIRLTGDTNLSTAPSVDENGTLSIVGNTAVGTYYVAYEICEKLNPTNCDEANVTVEVNSATIAGTNDANNSVNGYTGGSNVLNVLTGDTLNGSPITVSDVIITFNNSSILEVNATTGEVSVPEGTEAGDYSATYTVCERLNPSNCVTRDINVTVDAALIDAIDDDLTGASINGLLGGVAGDVTTASNDSLNGVDVNDGDISISLTADTNLSTTATLEANGTLTVPANTPAGTYYVGYEICEVLNDTNCDEANATIKVDAATLNGMVDTNNSVNGTEGGVVISDVTDNDTLNGSPVTIGTDVNITNVTDTTPELDINATTGEVTVPANTVAGTYTETYTVCEILNPSNCADVNVSVTVLLDTDKDGILDSDDLDDDNDGILDMVEEQGTVDLDTDSDGIPDRLDLDSDNDGILDLLESGQDPAVVDTNNDGVLDSTIDNDNDGVMDSADANDNDANSEGIVTPIDTDGDSTRDFQDVDSDNDGMTDLTEVGIPATNDTDNDGMIDGPVDENGIPTATTPVTTPRNTDGDSVPDYRDLDSDNDGLTDVEEAGGVDENGDGLDDTPNSSFVDPTAIPDEDTDGTSDPLEPNNDNLPIAIDGNGDGIIDDNNDTDGDGIPNITDGRPDTFATTAELDSDNDGITDVYDIDDDNDGITDEVEENGNADLDTDGDGVLDRLDLDSDNDGILDLLESGQDVATVDTNNDGILDSTTDADNDGLMESADADDSDALSLGTVTPVDTDGDSKRDFQDVDSDNDALSDMVEAGTPASNDADSDGMIDGSVDENGIPIVTTPISNPRDTDTDGVPDYRDLDSDNDGLTDVDEVEGLDENKDGIVDVEGDLVDGSAIPDSDGDNTPDVLEPNNDNLPVVVDANEDGIIDDGTDSDNDGIPDVTDSQDTIFGTGIALDSDGDGIVDAHDIDDDNDGIPDTVEAKGDASRDTDADGVIDSLDLDSDNDGILDIVEALGIDSNNDGRVDDAQDSDRDGLADVVDASPRTANNPSDENSGRLVTLLLIPDTDTDGKDDFQDVDSDNDGLSDLVEAGVPVSNDEDNDGMIDGNVDVDGIPTAVTPITEPLDSDKDNLPDYRELDSDNDGKKDIIEAGGEDENNDGMIDTEDTLLPVTELPDTDENNIPNYREFNAQLLADVVSGVEFGTVATVDVLANDDLSGQNRETLQITGTDTMGESLVVDGEGTWSINSNNEIIFTPEDGFEGNPSDITYSLENSNGDRLETASVSVNYLAIARPDTRIADLSEPVTVEVLENDSGDLDTESVLIKLPEGFAERHPTAVLSDDAKNLEVPGQGTWSVNDDGSITYRAEADVPLVDPTPIGYRVFDNEGNEIETDASIVLNQSVVAEVTEDAVEDCETYESDNVSSFSTTSLILIVLLGSLFGALLFRKE</sequence>
<feature type="compositionally biased region" description="Polar residues" evidence="1">
    <location>
        <begin position="1276"/>
        <end position="1287"/>
    </location>
</feature>
<feature type="compositionally biased region" description="Acidic residues" evidence="1">
    <location>
        <begin position="1182"/>
        <end position="1191"/>
    </location>
</feature>
<evidence type="ECO:0000313" key="4">
    <source>
        <dbReference type="EMBL" id="CAA6804773.1"/>
    </source>
</evidence>
<dbReference type="Pfam" id="PF19076">
    <property type="entry name" value="CshA_repeat"/>
    <property type="match status" value="1"/>
</dbReference>
<feature type="region of interest" description="Disordered" evidence="1">
    <location>
        <begin position="1365"/>
        <end position="1397"/>
    </location>
</feature>
<feature type="compositionally biased region" description="Basic and acidic residues" evidence="1">
    <location>
        <begin position="1653"/>
        <end position="1672"/>
    </location>
</feature>
<feature type="region of interest" description="Disordered" evidence="1">
    <location>
        <begin position="1495"/>
        <end position="1518"/>
    </location>
</feature>
<evidence type="ECO:0000256" key="1">
    <source>
        <dbReference type="SAM" id="MobiDB-lite"/>
    </source>
</evidence>
<dbReference type="PROSITE" id="PS50222">
    <property type="entry name" value="EF_HAND_2"/>
    <property type="match status" value="1"/>
</dbReference>
<name>A0A6S6S8Q3_9BACT</name>
<feature type="compositionally biased region" description="Low complexity" evidence="1">
    <location>
        <begin position="1092"/>
        <end position="1103"/>
    </location>
</feature>
<accession>A0A6S6S8Q3</accession>
<gene>
    <name evidence="4" type="ORF">HELGO_WM14681</name>
</gene>
<feature type="region of interest" description="Disordered" evidence="1">
    <location>
        <begin position="1647"/>
        <end position="1672"/>
    </location>
</feature>
<feature type="region of interest" description="Disordered" evidence="1">
    <location>
        <begin position="1276"/>
        <end position="1330"/>
    </location>
</feature>
<dbReference type="SUPFAM" id="SSF103647">
    <property type="entry name" value="TSP type-3 repeat"/>
    <property type="match status" value="7"/>
</dbReference>
<dbReference type="PANTHER" id="PTHR10199">
    <property type="entry name" value="THROMBOSPONDIN"/>
    <property type="match status" value="1"/>
</dbReference>
<dbReference type="InterPro" id="IPR018247">
    <property type="entry name" value="EF_Hand_1_Ca_BS"/>
</dbReference>
<dbReference type="PROSITE" id="PS00018">
    <property type="entry name" value="EF_HAND_1"/>
    <property type="match status" value="3"/>
</dbReference>
<evidence type="ECO:0000259" key="3">
    <source>
        <dbReference type="PROSITE" id="PS50222"/>
    </source>
</evidence>
<reference evidence="4" key="1">
    <citation type="submission" date="2020-01" db="EMBL/GenBank/DDBJ databases">
        <authorList>
            <person name="Meier V. D."/>
            <person name="Meier V D."/>
        </authorList>
    </citation>
    <scope>NUCLEOTIDE SEQUENCE</scope>
    <source>
        <strain evidence="4">HLG_WM_MAG_06</strain>
    </source>
</reference>
<evidence type="ECO:0000256" key="2">
    <source>
        <dbReference type="SAM" id="Phobius"/>
    </source>
</evidence>
<dbReference type="Gene3D" id="4.10.1080.10">
    <property type="entry name" value="TSP type-3 repeat"/>
    <property type="match status" value="3"/>
</dbReference>
<keyword evidence="2" id="KW-0472">Membrane</keyword>